<gene>
    <name evidence="1" type="ORF">D7X32_28605</name>
</gene>
<reference evidence="2" key="1">
    <citation type="submission" date="2018-09" db="EMBL/GenBank/DDBJ databases">
        <authorList>
            <person name="Livingstone P.G."/>
            <person name="Whitworth D.E."/>
        </authorList>
    </citation>
    <scope>NUCLEOTIDE SEQUENCE [LARGE SCALE GENOMIC DNA]</scope>
    <source>
        <strain evidence="2">CA043D</strain>
    </source>
</reference>
<dbReference type="AlphaFoldDB" id="A0A3A8KAF4"/>
<sequence>MATVTVTLSENYKKREGRSSISTASLTLSFEGKVCEPDVKNVVRETLGEINSFSAMGQMPVLSVALQRTQHLFTFDLILWMIIRKTTNWLSFGEYSKFIDEHFCPDEQNADPTMGAAGEPGTPRNLTRSKLRLPFPGVDAYRKLKALTDTFMLARTGVLVDFDRLLRKLDPSEEGARIGQPLPSDSDFLIKVWNRYLENVNGSSDGALPYLAIIRNKLPDVPLINPQDFPPGDITACFGIIQKKLSQPTFLELIWSYWHEEGMQIQAMNYISQRFQNVRGPGDRDPLATLEIDALRPLNNLLWGYIQDEQHRLSVVRRANEYEHEYGFTLHGKAVTGLRTVDRRSKFLESFHNLLHKCVQFFRQDDDTTVVSDGFPVLNAIKETHYLLAQGAHNQFGDMPSTARQEMLMQQWLLSRPEMREFLGGRVMVPYPEPWMDRVDAMKSLLGWTDVSVVHFHDLAVFGEQVLLSLRYGGWSATNDPNQAANWARYWRAEIQGYVHAYRAVTGVDLSADITDQKALAERYVAPSVHLRNRLALQQRQ</sequence>
<dbReference type="EMBL" id="RAWE01000133">
    <property type="protein sequence ID" value="RKG98763.1"/>
    <property type="molecule type" value="Genomic_DNA"/>
</dbReference>
<dbReference type="Proteomes" id="UP000268313">
    <property type="component" value="Unassembled WGS sequence"/>
</dbReference>
<keyword evidence="2" id="KW-1185">Reference proteome</keyword>
<proteinExistence type="predicted"/>
<evidence type="ECO:0000313" key="2">
    <source>
        <dbReference type="Proteomes" id="UP000268313"/>
    </source>
</evidence>
<comment type="caution">
    <text evidence="1">The sequence shown here is derived from an EMBL/GenBank/DDBJ whole genome shotgun (WGS) entry which is preliminary data.</text>
</comment>
<evidence type="ECO:0000313" key="1">
    <source>
        <dbReference type="EMBL" id="RKG98763.1"/>
    </source>
</evidence>
<protein>
    <recommendedName>
        <fullName evidence="3">8-amino-7-oxononanoate synthase</fullName>
    </recommendedName>
</protein>
<name>A0A3A8KAF4_9BACT</name>
<accession>A0A3A8KAF4</accession>
<organism evidence="1 2">
    <name type="scientific">Corallococcus carmarthensis</name>
    <dbReference type="NCBI Taxonomy" id="2316728"/>
    <lineage>
        <taxon>Bacteria</taxon>
        <taxon>Pseudomonadati</taxon>
        <taxon>Myxococcota</taxon>
        <taxon>Myxococcia</taxon>
        <taxon>Myxococcales</taxon>
        <taxon>Cystobacterineae</taxon>
        <taxon>Myxococcaceae</taxon>
        <taxon>Corallococcus</taxon>
    </lineage>
</organism>
<evidence type="ECO:0008006" key="3">
    <source>
        <dbReference type="Google" id="ProtNLM"/>
    </source>
</evidence>